<protein>
    <submittedName>
        <fullName evidence="6">Putative Eukaryotic translation initiation factor 2 subunit alpha</fullName>
    </submittedName>
</protein>
<dbReference type="PANTHER" id="PTHR10602:SF0">
    <property type="entry name" value="EUKARYOTIC TRANSLATION INITIATION FACTOR 2 SUBUNIT 1"/>
    <property type="match status" value="1"/>
</dbReference>
<gene>
    <name evidence="6" type="ORF">EZS28_022967</name>
</gene>
<keyword evidence="2 6" id="KW-0396">Initiation factor</keyword>
<dbReference type="GO" id="GO:0005850">
    <property type="term" value="C:eukaryotic translation initiation factor 2 complex"/>
    <property type="evidence" value="ECO:0007669"/>
    <property type="project" value="TreeGrafter"/>
</dbReference>
<dbReference type="Gene3D" id="2.40.50.140">
    <property type="entry name" value="Nucleic acid-binding proteins"/>
    <property type="match status" value="1"/>
</dbReference>
<evidence type="ECO:0000256" key="3">
    <source>
        <dbReference type="ARBA" id="ARBA00022917"/>
    </source>
</evidence>
<dbReference type="SUPFAM" id="SSF50249">
    <property type="entry name" value="Nucleic acid-binding proteins"/>
    <property type="match status" value="1"/>
</dbReference>
<comment type="similarity">
    <text evidence="1">Belongs to the eIF-2-alpha family.</text>
</comment>
<accession>A0A5J4VG08</accession>
<dbReference type="CDD" id="cd04452">
    <property type="entry name" value="S1_IF2_alpha"/>
    <property type="match status" value="1"/>
</dbReference>
<dbReference type="OrthoDB" id="1685042at2759"/>
<evidence type="ECO:0000256" key="4">
    <source>
        <dbReference type="SAM" id="MobiDB-lite"/>
    </source>
</evidence>
<feature type="region of interest" description="Disordered" evidence="4">
    <location>
        <begin position="286"/>
        <end position="323"/>
    </location>
</feature>
<dbReference type="EMBL" id="SNRW01007290">
    <property type="protein sequence ID" value="KAA6381507.1"/>
    <property type="molecule type" value="Genomic_DNA"/>
</dbReference>
<dbReference type="Pfam" id="PF07541">
    <property type="entry name" value="EIF_2_alpha"/>
    <property type="match status" value="1"/>
</dbReference>
<dbReference type="GO" id="GO:0003743">
    <property type="term" value="F:translation initiation factor activity"/>
    <property type="evidence" value="ECO:0007669"/>
    <property type="project" value="UniProtKB-KW"/>
</dbReference>
<proteinExistence type="inferred from homology"/>
<evidence type="ECO:0000256" key="2">
    <source>
        <dbReference type="ARBA" id="ARBA00022540"/>
    </source>
</evidence>
<dbReference type="Gene3D" id="3.30.70.1130">
    <property type="entry name" value="EIF_2_alpha"/>
    <property type="match status" value="1"/>
</dbReference>
<dbReference type="Gene3D" id="1.10.150.190">
    <property type="entry name" value="Translation initiation factor 2, subunit 1, domain 2"/>
    <property type="match status" value="1"/>
</dbReference>
<dbReference type="PROSITE" id="PS50126">
    <property type="entry name" value="S1"/>
    <property type="match status" value="1"/>
</dbReference>
<dbReference type="InterPro" id="IPR024054">
    <property type="entry name" value="TIF2_asu_middle_sf"/>
</dbReference>
<dbReference type="PANTHER" id="PTHR10602">
    <property type="entry name" value="EUKARYOTIC TRANSLATION INITIATION FACTOR 2 SUBUNIT 1"/>
    <property type="match status" value="1"/>
</dbReference>
<dbReference type="SMART" id="SM00316">
    <property type="entry name" value="S1"/>
    <property type="match status" value="1"/>
</dbReference>
<dbReference type="AlphaFoldDB" id="A0A5J4VG08"/>
<evidence type="ECO:0000256" key="1">
    <source>
        <dbReference type="ARBA" id="ARBA00007223"/>
    </source>
</evidence>
<name>A0A5J4VG08_9EUKA</name>
<evidence type="ECO:0000259" key="5">
    <source>
        <dbReference type="PROSITE" id="PS50126"/>
    </source>
</evidence>
<dbReference type="FunFam" id="2.40.50.140:FF:000015">
    <property type="entry name" value="Eukaryotic translation initiation factor 2 subunit alpha"/>
    <property type="match status" value="1"/>
</dbReference>
<dbReference type="SUPFAM" id="SSF110993">
    <property type="entry name" value="eIF-2-alpha, C-terminal domain"/>
    <property type="match status" value="1"/>
</dbReference>
<reference evidence="6 7" key="1">
    <citation type="submission" date="2019-03" db="EMBL/GenBank/DDBJ databases">
        <title>Single cell metagenomics reveals metabolic interactions within the superorganism composed of flagellate Streblomastix strix and complex community of Bacteroidetes bacteria on its surface.</title>
        <authorList>
            <person name="Treitli S.C."/>
            <person name="Kolisko M."/>
            <person name="Husnik F."/>
            <person name="Keeling P."/>
            <person name="Hampl V."/>
        </authorList>
    </citation>
    <scope>NUCLEOTIDE SEQUENCE [LARGE SCALE GENOMIC DNA]</scope>
    <source>
        <strain evidence="6">ST1C</strain>
    </source>
</reference>
<feature type="compositionally biased region" description="Acidic residues" evidence="4">
    <location>
        <begin position="298"/>
        <end position="323"/>
    </location>
</feature>
<dbReference type="GO" id="GO:0003723">
    <property type="term" value="F:RNA binding"/>
    <property type="evidence" value="ECO:0007669"/>
    <property type="project" value="InterPro"/>
</dbReference>
<dbReference type="GO" id="GO:0033290">
    <property type="term" value="C:eukaryotic 48S preinitiation complex"/>
    <property type="evidence" value="ECO:0007669"/>
    <property type="project" value="TreeGrafter"/>
</dbReference>
<evidence type="ECO:0000313" key="7">
    <source>
        <dbReference type="Proteomes" id="UP000324800"/>
    </source>
</evidence>
<dbReference type="InterPro" id="IPR012340">
    <property type="entry name" value="NA-bd_OB-fold"/>
</dbReference>
<dbReference type="InterPro" id="IPR044126">
    <property type="entry name" value="S1_IF2_alpha"/>
</dbReference>
<feature type="domain" description="S1 motif" evidence="5">
    <location>
        <begin position="16"/>
        <end position="87"/>
    </location>
</feature>
<sequence length="323" mass="36273">MATVQRFYENKLPIVNELCVVSITKIDEMGVHCKLLEYGELPGFIPTPELSVARIRQIQNITKVGKVETVMVIRVDEKNEYIDLSKRRVDAAQAKKAHDRMSKSKSVSAILQAILQIKGQLDSKTRSVELMNLYQTIAWPLSRTFGHAYDAFKLALHDPDKVFKDINIDEKTKQILLTNIKRRLNPQPVKIRAEIQVTCYSSAGVIAIKDSLTKGVESYDSESIDGPKVDVHVKSAPIYSLETVVIDKQKGLTDLNNSVLVINVVRTTIEGQGGTLDVKMEPIVVSGETIDEQKNVNEDEEKTDDEEDSDEDSDEENEDDQKD</sequence>
<comment type="caution">
    <text evidence="6">The sequence shown here is derived from an EMBL/GenBank/DDBJ whole genome shotgun (WGS) entry which is preliminary data.</text>
</comment>
<dbReference type="GO" id="GO:0043022">
    <property type="term" value="F:ribosome binding"/>
    <property type="evidence" value="ECO:0007669"/>
    <property type="project" value="TreeGrafter"/>
</dbReference>
<dbReference type="InterPro" id="IPR024055">
    <property type="entry name" value="TIF2_asu_C"/>
</dbReference>
<dbReference type="Pfam" id="PF00575">
    <property type="entry name" value="S1"/>
    <property type="match status" value="1"/>
</dbReference>
<dbReference type="InterPro" id="IPR003029">
    <property type="entry name" value="S1_domain"/>
</dbReference>
<dbReference type="Proteomes" id="UP000324800">
    <property type="component" value="Unassembled WGS sequence"/>
</dbReference>
<evidence type="ECO:0000313" key="6">
    <source>
        <dbReference type="EMBL" id="KAA6381507.1"/>
    </source>
</evidence>
<dbReference type="SUPFAM" id="SSF116742">
    <property type="entry name" value="eIF2alpha middle domain-like"/>
    <property type="match status" value="1"/>
</dbReference>
<organism evidence="6 7">
    <name type="scientific">Streblomastix strix</name>
    <dbReference type="NCBI Taxonomy" id="222440"/>
    <lineage>
        <taxon>Eukaryota</taxon>
        <taxon>Metamonada</taxon>
        <taxon>Preaxostyla</taxon>
        <taxon>Oxymonadida</taxon>
        <taxon>Streblomastigidae</taxon>
        <taxon>Streblomastix</taxon>
    </lineage>
</organism>
<dbReference type="InterPro" id="IPR011488">
    <property type="entry name" value="TIF_2_asu"/>
</dbReference>
<keyword evidence="3" id="KW-0648">Protein biosynthesis</keyword>